<evidence type="ECO:0000256" key="3">
    <source>
        <dbReference type="ARBA" id="ARBA00022692"/>
    </source>
</evidence>
<comment type="subcellular location">
    <subcellularLocation>
        <location evidence="1">Membrane</location>
    </subcellularLocation>
</comment>
<dbReference type="GO" id="GO:0005737">
    <property type="term" value="C:cytoplasm"/>
    <property type="evidence" value="ECO:0007669"/>
    <property type="project" value="TreeGrafter"/>
</dbReference>
<evidence type="ECO:0000313" key="8">
    <source>
        <dbReference type="WBParaSite" id="SMUV_0000365201-mRNA-1"/>
    </source>
</evidence>
<keyword evidence="5" id="KW-0472">Membrane</keyword>
<dbReference type="GO" id="GO:0005044">
    <property type="term" value="F:scavenger receptor activity"/>
    <property type="evidence" value="ECO:0007669"/>
    <property type="project" value="TreeGrafter"/>
</dbReference>
<dbReference type="WBParaSite" id="SMUV_0000365201-mRNA-1">
    <property type="protein sequence ID" value="SMUV_0000365201-mRNA-1"/>
    <property type="gene ID" value="SMUV_0000365201"/>
</dbReference>
<evidence type="ECO:0000256" key="6">
    <source>
        <dbReference type="ARBA" id="ARBA00023180"/>
    </source>
</evidence>
<dbReference type="InterPro" id="IPR002159">
    <property type="entry name" value="CD36_fam"/>
</dbReference>
<keyword evidence="7" id="KW-1185">Reference proteome</keyword>
<comment type="similarity">
    <text evidence="2">Belongs to the CD36 family.</text>
</comment>
<dbReference type="STRING" id="451379.A0A0N5AH19"/>
<accession>A0A0N5AH19</accession>
<reference evidence="8" key="1">
    <citation type="submission" date="2017-02" db="UniProtKB">
        <authorList>
            <consortium name="WormBaseParasite"/>
        </authorList>
    </citation>
    <scope>IDENTIFICATION</scope>
</reference>
<dbReference type="Proteomes" id="UP000046393">
    <property type="component" value="Unplaced"/>
</dbReference>
<evidence type="ECO:0000256" key="4">
    <source>
        <dbReference type="ARBA" id="ARBA00022989"/>
    </source>
</evidence>
<dbReference type="PANTHER" id="PTHR11923:SF55">
    <property type="entry name" value="SCAVENGER RECEPTOR (CD36 FAMILY) RELATED"/>
    <property type="match status" value="1"/>
</dbReference>
<dbReference type="Pfam" id="PF01130">
    <property type="entry name" value="CD36"/>
    <property type="match status" value="1"/>
</dbReference>
<evidence type="ECO:0000256" key="1">
    <source>
        <dbReference type="ARBA" id="ARBA00004370"/>
    </source>
</evidence>
<protein>
    <submittedName>
        <fullName evidence="8">Lipase_3 domain-containing protein</fullName>
    </submittedName>
</protein>
<dbReference type="AlphaFoldDB" id="A0A0N5AH19"/>
<evidence type="ECO:0000256" key="5">
    <source>
        <dbReference type="ARBA" id="ARBA00023136"/>
    </source>
</evidence>
<keyword evidence="4" id="KW-1133">Transmembrane helix</keyword>
<dbReference type="GO" id="GO:0016020">
    <property type="term" value="C:membrane"/>
    <property type="evidence" value="ECO:0007669"/>
    <property type="project" value="UniProtKB-SubCell"/>
</dbReference>
<proteinExistence type="inferred from homology"/>
<organism evidence="7 8">
    <name type="scientific">Syphacia muris</name>
    <dbReference type="NCBI Taxonomy" id="451379"/>
    <lineage>
        <taxon>Eukaryota</taxon>
        <taxon>Metazoa</taxon>
        <taxon>Ecdysozoa</taxon>
        <taxon>Nematoda</taxon>
        <taxon>Chromadorea</taxon>
        <taxon>Rhabditida</taxon>
        <taxon>Spirurina</taxon>
        <taxon>Oxyuridomorpha</taxon>
        <taxon>Oxyuroidea</taxon>
        <taxon>Oxyuridae</taxon>
        <taxon>Syphacia</taxon>
    </lineage>
</organism>
<name>A0A0N5AH19_9BILA</name>
<keyword evidence="6" id="KW-0325">Glycoprotein</keyword>
<evidence type="ECO:0000256" key="2">
    <source>
        <dbReference type="ARBA" id="ARBA00010532"/>
    </source>
</evidence>
<sequence>MIVSLFKYFRETEQKREIRFQNNGNEVAYENYKRYEFSPEHSCDGCRQDDLVVVPNSVALGALSGMLDPAYSCDDTCKLIIDIGLLLLGEAPFNTVKFIELTYDGYDDAFLTFAHSELFDALGNLFNNGSALVSINIPKMERMAYFYQYNNSNDENYLIKTGKADIDDLGKIVKWADSKLLPATWWSTVQARMINGSEAGSFNEPNLKKDSVIPFFQSFMCRSFYAVYKKESKVEGIPCYTFEVPKDVYDTTIDENIGFRYKNQEKINYFEEWNPCPNKSLSTTPNCPPDVFIDCSKKRNFCHECCQGNKVDGTFLLPPGFFPLACYPGKNETPPFTALYSAPHYHYAPEVILDTVRGMSPPVEEDHSPFLFDHEPVMSFTV</sequence>
<evidence type="ECO:0000313" key="7">
    <source>
        <dbReference type="Proteomes" id="UP000046393"/>
    </source>
</evidence>
<keyword evidence="3" id="KW-0812">Transmembrane</keyword>
<dbReference type="PANTHER" id="PTHR11923">
    <property type="entry name" value="SCAVENGER RECEPTOR CLASS B TYPE-1 SR-B1"/>
    <property type="match status" value="1"/>
</dbReference>